<evidence type="ECO:0000313" key="3">
    <source>
        <dbReference type="Proteomes" id="UP001055439"/>
    </source>
</evidence>
<dbReference type="AlphaFoldDB" id="A0A9E7FEH7"/>
<keyword evidence="1" id="KW-0378">Hydrolase</keyword>
<dbReference type="Gene3D" id="3.60.10.10">
    <property type="entry name" value="Endonuclease/exonuclease/phosphatase"/>
    <property type="match status" value="1"/>
</dbReference>
<organism evidence="2 3">
    <name type="scientific">Musa troglodytarum</name>
    <name type="common">fe'i banana</name>
    <dbReference type="NCBI Taxonomy" id="320322"/>
    <lineage>
        <taxon>Eukaryota</taxon>
        <taxon>Viridiplantae</taxon>
        <taxon>Streptophyta</taxon>
        <taxon>Embryophyta</taxon>
        <taxon>Tracheophyta</taxon>
        <taxon>Spermatophyta</taxon>
        <taxon>Magnoliopsida</taxon>
        <taxon>Liliopsida</taxon>
        <taxon>Zingiberales</taxon>
        <taxon>Musaceae</taxon>
        <taxon>Musa</taxon>
    </lineage>
</organism>
<dbReference type="GO" id="GO:0034485">
    <property type="term" value="F:phosphatidylinositol-3,4,5-trisphosphate 5-phosphatase activity"/>
    <property type="evidence" value="ECO:0007669"/>
    <property type="project" value="TreeGrafter"/>
</dbReference>
<accession>A0A9E7FEH7</accession>
<reference evidence="2" key="1">
    <citation type="submission" date="2022-05" db="EMBL/GenBank/DDBJ databases">
        <title>The Musa troglodytarum L. genome provides insights into the mechanism of non-climacteric behaviour and enrichment of carotenoids.</title>
        <authorList>
            <person name="Wang J."/>
        </authorList>
    </citation>
    <scope>NUCLEOTIDE SEQUENCE</scope>
    <source>
        <tissue evidence="2">Leaf</tissue>
    </source>
</reference>
<dbReference type="OrthoDB" id="621918at2759"/>
<dbReference type="GO" id="GO:0004439">
    <property type="term" value="F:phosphatidylinositol-4,5-bisphosphate 5-phosphatase activity"/>
    <property type="evidence" value="ECO:0007669"/>
    <property type="project" value="TreeGrafter"/>
</dbReference>
<dbReference type="PANTHER" id="PTHR45666">
    <property type="entry name" value="TYPE IV INOSITOL POLYPHOSPHATE 5-PHOSPHATASE 9"/>
    <property type="match status" value="1"/>
</dbReference>
<dbReference type="SUPFAM" id="SSF56219">
    <property type="entry name" value="DNase I-like"/>
    <property type="match status" value="1"/>
</dbReference>
<evidence type="ECO:0000313" key="2">
    <source>
        <dbReference type="EMBL" id="URD94804.1"/>
    </source>
</evidence>
<protein>
    <submittedName>
        <fullName evidence="2">IPPc</fullName>
    </submittedName>
</protein>
<dbReference type="Proteomes" id="UP001055439">
    <property type="component" value="Chromosome 4"/>
</dbReference>
<sequence length="172" mass="19900">MQLWPKFVLKKWLNISSRDSDFSADEGNTTESEFEYEEMCDWERQLRDEERNLGGFEAVTNDNRIGGIPCRSRRICVGTWNVGGRLPPDDLNIKHWLDMEEPIDICARFQEVVPLNAGNVFGAEDGRPVQRWEHIIRETVNKIQPIKAKYKCYSDPPPSRFKPSDDALGIED</sequence>
<name>A0A9E7FEH7_9LILI</name>
<dbReference type="InterPro" id="IPR036691">
    <property type="entry name" value="Endo/exonu/phosph_ase_sf"/>
</dbReference>
<dbReference type="PANTHER" id="PTHR45666:SF5">
    <property type="entry name" value="TYPE IV INOSITOL POLYPHOSPHATE 5-PHOSPHATASE 3"/>
    <property type="match status" value="1"/>
</dbReference>
<dbReference type="GO" id="GO:0046856">
    <property type="term" value="P:phosphatidylinositol dephosphorylation"/>
    <property type="evidence" value="ECO:0007669"/>
    <property type="project" value="TreeGrafter"/>
</dbReference>
<dbReference type="GO" id="GO:0004445">
    <property type="term" value="F:inositol-polyphosphate 5-phosphatase activity"/>
    <property type="evidence" value="ECO:0007669"/>
    <property type="project" value="InterPro"/>
</dbReference>
<dbReference type="EMBL" id="CP097506">
    <property type="protein sequence ID" value="URD94804.1"/>
    <property type="molecule type" value="Genomic_DNA"/>
</dbReference>
<proteinExistence type="predicted"/>
<evidence type="ECO:0000256" key="1">
    <source>
        <dbReference type="ARBA" id="ARBA00022801"/>
    </source>
</evidence>
<gene>
    <name evidence="2" type="ORF">MUK42_34633</name>
</gene>
<keyword evidence="3" id="KW-1185">Reference proteome</keyword>
<dbReference type="InterPro" id="IPR045849">
    <property type="entry name" value="IP5P_plant"/>
</dbReference>